<name>A0A645FUL0_9ZZZZ</name>
<gene>
    <name evidence="2" type="ORF">SDC9_165556</name>
</gene>
<organism evidence="2">
    <name type="scientific">bioreactor metagenome</name>
    <dbReference type="NCBI Taxonomy" id="1076179"/>
    <lineage>
        <taxon>unclassified sequences</taxon>
        <taxon>metagenomes</taxon>
        <taxon>ecological metagenomes</taxon>
    </lineage>
</organism>
<accession>A0A645FUL0</accession>
<dbReference type="AlphaFoldDB" id="A0A645FUL0"/>
<feature type="compositionally biased region" description="Basic and acidic residues" evidence="1">
    <location>
        <begin position="1"/>
        <end position="10"/>
    </location>
</feature>
<comment type="caution">
    <text evidence="2">The sequence shown here is derived from an EMBL/GenBank/DDBJ whole genome shotgun (WGS) entry which is preliminary data.</text>
</comment>
<sequence length="150" mass="16060">MRRAESDRAVGGRGSAGQFDQFVEQRFAAGPGDCDETQNPVAGDRSRGYGVELGPDPLEVDPVGGKQFGGMVGDETAQCAAVGMIGIEPLRCKFRRRVGQDVNVGQHGEEPGDRFADLIDPDDAVAVAVERPEKCRIAIERGHRNAQGRP</sequence>
<protein>
    <submittedName>
        <fullName evidence="2">Uncharacterized protein</fullName>
    </submittedName>
</protein>
<dbReference type="EMBL" id="VSSQ01065481">
    <property type="protein sequence ID" value="MPN18197.1"/>
    <property type="molecule type" value="Genomic_DNA"/>
</dbReference>
<evidence type="ECO:0000313" key="2">
    <source>
        <dbReference type="EMBL" id="MPN18197.1"/>
    </source>
</evidence>
<proteinExistence type="predicted"/>
<feature type="region of interest" description="Disordered" evidence="1">
    <location>
        <begin position="1"/>
        <end position="56"/>
    </location>
</feature>
<reference evidence="2" key="1">
    <citation type="submission" date="2019-08" db="EMBL/GenBank/DDBJ databases">
        <authorList>
            <person name="Kucharzyk K."/>
            <person name="Murdoch R.W."/>
            <person name="Higgins S."/>
            <person name="Loffler F."/>
        </authorList>
    </citation>
    <scope>NUCLEOTIDE SEQUENCE</scope>
</reference>
<evidence type="ECO:0000256" key="1">
    <source>
        <dbReference type="SAM" id="MobiDB-lite"/>
    </source>
</evidence>